<name>A0AAD9DDS1_9STRA</name>
<dbReference type="InterPro" id="IPR049227">
    <property type="entry name" value="DUF6824"/>
</dbReference>
<proteinExistence type="predicted"/>
<gene>
    <name evidence="3" type="ORF">QTG54_005204</name>
</gene>
<protein>
    <recommendedName>
        <fullName evidence="2">DUF6824 domain-containing protein</fullName>
    </recommendedName>
</protein>
<keyword evidence="4" id="KW-1185">Reference proteome</keyword>
<dbReference type="Pfam" id="PF20710">
    <property type="entry name" value="DUF6824"/>
    <property type="match status" value="1"/>
</dbReference>
<organism evidence="3 4">
    <name type="scientific">Skeletonema marinoi</name>
    <dbReference type="NCBI Taxonomy" id="267567"/>
    <lineage>
        <taxon>Eukaryota</taxon>
        <taxon>Sar</taxon>
        <taxon>Stramenopiles</taxon>
        <taxon>Ochrophyta</taxon>
        <taxon>Bacillariophyta</taxon>
        <taxon>Coscinodiscophyceae</taxon>
        <taxon>Thalassiosirophycidae</taxon>
        <taxon>Thalassiosirales</taxon>
        <taxon>Skeletonemataceae</taxon>
        <taxon>Skeletonema</taxon>
        <taxon>Skeletonema marinoi-dohrnii complex</taxon>
    </lineage>
</organism>
<evidence type="ECO:0000256" key="1">
    <source>
        <dbReference type="SAM" id="MobiDB-lite"/>
    </source>
</evidence>
<feature type="region of interest" description="Disordered" evidence="1">
    <location>
        <begin position="1"/>
        <end position="39"/>
    </location>
</feature>
<comment type="caution">
    <text evidence="3">The sequence shown here is derived from an EMBL/GenBank/DDBJ whole genome shotgun (WGS) entry which is preliminary data.</text>
</comment>
<dbReference type="EMBL" id="JATAAI010000008">
    <property type="protein sequence ID" value="KAK1743607.1"/>
    <property type="molecule type" value="Genomic_DNA"/>
</dbReference>
<evidence type="ECO:0000313" key="4">
    <source>
        <dbReference type="Proteomes" id="UP001224775"/>
    </source>
</evidence>
<evidence type="ECO:0000313" key="3">
    <source>
        <dbReference type="EMBL" id="KAK1743607.1"/>
    </source>
</evidence>
<feature type="domain" description="DUF6824" evidence="2">
    <location>
        <begin position="59"/>
        <end position="121"/>
    </location>
</feature>
<sequence length="127" mass="13770">MNTSPPPNVQDPSGAAAAFPPLPSPIMDPAASAHHAQQQPVQVAAPVAANNEIQVSHQDVLFGRGGQTNRHIGNLRYRDIIALHRADYVRASKVEKPNVARRIVQAIRTGKNPGRFLRKATMENGKK</sequence>
<dbReference type="Proteomes" id="UP001224775">
    <property type="component" value="Unassembled WGS sequence"/>
</dbReference>
<dbReference type="AlphaFoldDB" id="A0AAD9DDS1"/>
<evidence type="ECO:0000259" key="2">
    <source>
        <dbReference type="Pfam" id="PF20710"/>
    </source>
</evidence>
<reference evidence="3" key="1">
    <citation type="submission" date="2023-06" db="EMBL/GenBank/DDBJ databases">
        <title>Survivors Of The Sea: Transcriptome response of Skeletonema marinoi to long-term dormancy.</title>
        <authorList>
            <person name="Pinder M.I.M."/>
            <person name="Kourtchenko O."/>
            <person name="Robertson E.K."/>
            <person name="Larsson T."/>
            <person name="Maumus F."/>
            <person name="Osuna-Cruz C.M."/>
            <person name="Vancaester E."/>
            <person name="Stenow R."/>
            <person name="Vandepoele K."/>
            <person name="Ploug H."/>
            <person name="Bruchert V."/>
            <person name="Godhe A."/>
            <person name="Topel M."/>
        </authorList>
    </citation>
    <scope>NUCLEOTIDE SEQUENCE</scope>
    <source>
        <strain evidence="3">R05AC</strain>
    </source>
</reference>
<accession>A0AAD9DDS1</accession>
<feature type="compositionally biased region" description="Low complexity" evidence="1">
    <location>
        <begin position="29"/>
        <end position="39"/>
    </location>
</feature>